<dbReference type="PANTHER" id="PTHR12286">
    <property type="entry name" value="SACCHAROPINE DEHYDROGENASE-LIKE OXIDOREDUCTASE"/>
    <property type="match status" value="1"/>
</dbReference>
<evidence type="ECO:0000259" key="3">
    <source>
        <dbReference type="Pfam" id="PF03435"/>
    </source>
</evidence>
<dbReference type="OMA" id="VEWKATV"/>
<dbReference type="Pfam" id="PF03435">
    <property type="entry name" value="Sacchrp_dh_NADP"/>
    <property type="match status" value="1"/>
</dbReference>
<dbReference type="SUPFAM" id="SSF51735">
    <property type="entry name" value="NAD(P)-binding Rossmann-fold domains"/>
    <property type="match status" value="1"/>
</dbReference>
<keyword evidence="2" id="KW-1133">Transmembrane helix</keyword>
<proteinExistence type="inferred from homology"/>
<feature type="transmembrane region" description="Helical" evidence="2">
    <location>
        <begin position="276"/>
        <end position="295"/>
    </location>
</feature>
<dbReference type="Proteomes" id="UP000070544">
    <property type="component" value="Unassembled WGS sequence"/>
</dbReference>
<dbReference type="GO" id="GO:0009247">
    <property type="term" value="P:glycolipid biosynthetic process"/>
    <property type="evidence" value="ECO:0007669"/>
    <property type="project" value="TreeGrafter"/>
</dbReference>
<evidence type="ECO:0000256" key="1">
    <source>
        <dbReference type="ARBA" id="ARBA00038048"/>
    </source>
</evidence>
<sequence length="405" mass="43915">MDRKWDIVVYGVTGYTGSRITKYLVENNSPSGLRLAVAGRSLKKVEASLQTVLDASSGRWKKEDIGIMVATSDSQESINTMVFQTRVIIAAVGPYAIHGTPVVDACVRHGTDYVDVTGEVWWIRQIIDRYHDAARKSQVVVVPACGFDSVPSDLTAYLAARACSSPAVSVNVSVLSAVGGVSRGTLDSIMNFSEYPLSGQLDLVRNPFYLNPQGGLTGKDKPFPFPLLFFSWDLGRWQIPNIMALANAPVVRRTNALLGHSLGRYVYSETMSVPNLFAALIALSAMFWMTLLLGFPPTRWFFRRYLAPAPGTAYFATKDGLHVKIAAVATDVSGKKSKVTFDGPGDPGYSETPKYVAECALALVFQRSELPGVKQFGGGILTPASTFGDVLVKRLNDAGTKITVQ</sequence>
<dbReference type="GO" id="GO:0005886">
    <property type="term" value="C:plasma membrane"/>
    <property type="evidence" value="ECO:0007669"/>
    <property type="project" value="TreeGrafter"/>
</dbReference>
<name>A0A139ACU6_GONPJ</name>
<keyword evidence="2" id="KW-0812">Transmembrane</keyword>
<gene>
    <name evidence="4" type="ORF">M427DRAFT_340399</name>
</gene>
<evidence type="ECO:0000313" key="4">
    <source>
        <dbReference type="EMBL" id="KXS14631.1"/>
    </source>
</evidence>
<dbReference type="Gene3D" id="3.40.50.720">
    <property type="entry name" value="NAD(P)-binding Rossmann-like Domain"/>
    <property type="match status" value="1"/>
</dbReference>
<evidence type="ECO:0000256" key="2">
    <source>
        <dbReference type="SAM" id="Phobius"/>
    </source>
</evidence>
<evidence type="ECO:0000313" key="5">
    <source>
        <dbReference type="Proteomes" id="UP000070544"/>
    </source>
</evidence>
<dbReference type="PANTHER" id="PTHR12286:SF5">
    <property type="entry name" value="SACCHAROPINE DEHYDROGENASE-LIKE OXIDOREDUCTASE"/>
    <property type="match status" value="1"/>
</dbReference>
<keyword evidence="5" id="KW-1185">Reference proteome</keyword>
<dbReference type="InterPro" id="IPR005097">
    <property type="entry name" value="Sacchrp_dh_NADP-bd"/>
</dbReference>
<dbReference type="OrthoDB" id="10268090at2759"/>
<dbReference type="GO" id="GO:0005811">
    <property type="term" value="C:lipid droplet"/>
    <property type="evidence" value="ECO:0007669"/>
    <property type="project" value="TreeGrafter"/>
</dbReference>
<feature type="domain" description="Saccharopine dehydrogenase NADP binding" evidence="3">
    <location>
        <begin position="7"/>
        <end position="142"/>
    </location>
</feature>
<dbReference type="AlphaFoldDB" id="A0A139ACU6"/>
<accession>A0A139ACU6</accession>
<comment type="similarity">
    <text evidence="1">Belongs to the saccharopine dehydrogenase family.</text>
</comment>
<dbReference type="InterPro" id="IPR036291">
    <property type="entry name" value="NAD(P)-bd_dom_sf"/>
</dbReference>
<dbReference type="InterPro" id="IPR051276">
    <property type="entry name" value="Saccharopine_DH-like_oxidrdct"/>
</dbReference>
<protein>
    <recommendedName>
        <fullName evidence="3">Saccharopine dehydrogenase NADP binding domain-containing protein</fullName>
    </recommendedName>
</protein>
<reference evidence="4 5" key="1">
    <citation type="journal article" date="2015" name="Genome Biol. Evol.">
        <title>Phylogenomic analyses indicate that early fungi evolved digesting cell walls of algal ancestors of land plants.</title>
        <authorList>
            <person name="Chang Y."/>
            <person name="Wang S."/>
            <person name="Sekimoto S."/>
            <person name="Aerts A.L."/>
            <person name="Choi C."/>
            <person name="Clum A."/>
            <person name="LaButti K.M."/>
            <person name="Lindquist E.A."/>
            <person name="Yee Ngan C."/>
            <person name="Ohm R.A."/>
            <person name="Salamov A.A."/>
            <person name="Grigoriev I.V."/>
            <person name="Spatafora J.W."/>
            <person name="Berbee M.L."/>
        </authorList>
    </citation>
    <scope>NUCLEOTIDE SEQUENCE [LARGE SCALE GENOMIC DNA]</scope>
    <source>
        <strain evidence="4 5">JEL478</strain>
    </source>
</reference>
<dbReference type="EMBL" id="KQ965768">
    <property type="protein sequence ID" value="KXS14631.1"/>
    <property type="molecule type" value="Genomic_DNA"/>
</dbReference>
<dbReference type="GO" id="GO:0005739">
    <property type="term" value="C:mitochondrion"/>
    <property type="evidence" value="ECO:0007669"/>
    <property type="project" value="TreeGrafter"/>
</dbReference>
<keyword evidence="2" id="KW-0472">Membrane</keyword>
<organism evidence="4 5">
    <name type="scientific">Gonapodya prolifera (strain JEL478)</name>
    <name type="common">Monoblepharis prolifera</name>
    <dbReference type="NCBI Taxonomy" id="1344416"/>
    <lineage>
        <taxon>Eukaryota</taxon>
        <taxon>Fungi</taxon>
        <taxon>Fungi incertae sedis</taxon>
        <taxon>Chytridiomycota</taxon>
        <taxon>Chytridiomycota incertae sedis</taxon>
        <taxon>Monoblepharidomycetes</taxon>
        <taxon>Monoblepharidales</taxon>
        <taxon>Gonapodyaceae</taxon>
        <taxon>Gonapodya</taxon>
    </lineage>
</organism>